<dbReference type="EMBL" id="QNRR01000001">
    <property type="protein sequence ID" value="RBP47548.1"/>
    <property type="molecule type" value="Genomic_DNA"/>
</dbReference>
<dbReference type="Gene3D" id="2.130.10.10">
    <property type="entry name" value="YVTN repeat-like/Quinoprotein amine dehydrogenase"/>
    <property type="match status" value="1"/>
</dbReference>
<accession>A0A366HW80</accession>
<dbReference type="PANTHER" id="PTHR34512">
    <property type="entry name" value="CELL SURFACE PROTEIN"/>
    <property type="match status" value="1"/>
</dbReference>
<feature type="domain" description="Pyrrolo-quinoline quinone repeat" evidence="2">
    <location>
        <begin position="331"/>
        <end position="392"/>
    </location>
</feature>
<dbReference type="SMART" id="SM00564">
    <property type="entry name" value="PQQ"/>
    <property type="match status" value="5"/>
</dbReference>
<feature type="domain" description="Pyrrolo-quinoline quinone repeat" evidence="2">
    <location>
        <begin position="192"/>
        <end position="303"/>
    </location>
</feature>
<dbReference type="SUPFAM" id="SSF50998">
    <property type="entry name" value="Quinoprotein alcohol dehydrogenase-like"/>
    <property type="match status" value="1"/>
</dbReference>
<evidence type="ECO:0000313" key="4">
    <source>
        <dbReference type="Proteomes" id="UP000253426"/>
    </source>
</evidence>
<dbReference type="InterPro" id="IPR011047">
    <property type="entry name" value="Quinoprotein_ADH-like_sf"/>
</dbReference>
<evidence type="ECO:0000313" key="3">
    <source>
        <dbReference type="EMBL" id="RBP47548.1"/>
    </source>
</evidence>
<keyword evidence="1" id="KW-0732">Signal</keyword>
<dbReference type="InterPro" id="IPR002372">
    <property type="entry name" value="PQQ_rpt_dom"/>
</dbReference>
<keyword evidence="4" id="KW-1185">Reference proteome</keyword>
<dbReference type="AlphaFoldDB" id="A0A366HW80"/>
<dbReference type="InterPro" id="IPR018391">
    <property type="entry name" value="PQQ_b-propeller_rpt"/>
</dbReference>
<name>A0A366HW80_9BACT</name>
<proteinExistence type="predicted"/>
<organism evidence="3 4">
    <name type="scientific">Roseimicrobium gellanilyticum</name>
    <dbReference type="NCBI Taxonomy" id="748857"/>
    <lineage>
        <taxon>Bacteria</taxon>
        <taxon>Pseudomonadati</taxon>
        <taxon>Verrucomicrobiota</taxon>
        <taxon>Verrucomicrobiia</taxon>
        <taxon>Verrucomicrobiales</taxon>
        <taxon>Verrucomicrobiaceae</taxon>
        <taxon>Roseimicrobium</taxon>
    </lineage>
</organism>
<dbReference type="PANTHER" id="PTHR34512:SF30">
    <property type="entry name" value="OUTER MEMBRANE PROTEIN ASSEMBLY FACTOR BAMB"/>
    <property type="match status" value="1"/>
</dbReference>
<comment type="caution">
    <text evidence="3">The sequence shown here is derived from an EMBL/GenBank/DDBJ whole genome shotgun (WGS) entry which is preliminary data.</text>
</comment>
<dbReference type="InterPro" id="IPR015943">
    <property type="entry name" value="WD40/YVTN_repeat-like_dom_sf"/>
</dbReference>
<feature type="chain" id="PRO_5016743405" evidence="1">
    <location>
        <begin position="19"/>
        <end position="436"/>
    </location>
</feature>
<feature type="domain" description="Pyrrolo-quinoline quinone repeat" evidence="2">
    <location>
        <begin position="51"/>
        <end position="161"/>
    </location>
</feature>
<dbReference type="Pfam" id="PF13360">
    <property type="entry name" value="PQQ_2"/>
    <property type="match status" value="3"/>
</dbReference>
<evidence type="ECO:0000256" key="1">
    <source>
        <dbReference type="SAM" id="SignalP"/>
    </source>
</evidence>
<dbReference type="RefSeq" id="WP_113956475.1">
    <property type="nucleotide sequence ID" value="NZ_QNRR01000001.1"/>
</dbReference>
<sequence>MKLPALLTTLLSCGTLLAEPATTPLFWPDRQGPTRDGKIPESEWAKLPLEWDEASGKGIAWKTPIENEGHCSPIIGGDLVWFTSATTDGHKMYVYAINRHDGKIVHHKLLFENEAPEELGNPVNNYAAPSPTMDETGVYVHFGTYGTAKLDPKTAKVIWQRRDINVRHFRGPGSTPVLFENLLILTFDGIDKQFVTALEKDTGKTVWTTNRTTDYGDLDKEGKPTRDGDLRKAYGTPTLMNVDGQWQVISVGSRAAFGYDAKTGKEIWTIRHTEFNASARPVVDGNIVYINTGSERSHLTALKLDKDAKGDLTETPRILWDRAKRNAVLSSPILLNGHIFQATGAAVGTCADPKTGEDVWSERISPGKFVASPIATKDRIYFISDTGDVTVVAAAPEFKVIASSKFESPVTASPAVADGAIFVRTKTHLCKVVQAK</sequence>
<protein>
    <submittedName>
        <fullName evidence="3">Outer membrane protein assembly factor BamB</fullName>
    </submittedName>
</protein>
<dbReference type="OrthoDB" id="177926at2"/>
<dbReference type="Proteomes" id="UP000253426">
    <property type="component" value="Unassembled WGS sequence"/>
</dbReference>
<reference evidence="3 4" key="1">
    <citation type="submission" date="2018-06" db="EMBL/GenBank/DDBJ databases">
        <title>Genomic Encyclopedia of Type Strains, Phase IV (KMG-IV): sequencing the most valuable type-strain genomes for metagenomic binning, comparative biology and taxonomic classification.</title>
        <authorList>
            <person name="Goeker M."/>
        </authorList>
    </citation>
    <scope>NUCLEOTIDE SEQUENCE [LARGE SCALE GENOMIC DNA]</scope>
    <source>
        <strain evidence="3 4">DSM 25532</strain>
    </source>
</reference>
<evidence type="ECO:0000259" key="2">
    <source>
        <dbReference type="Pfam" id="PF13360"/>
    </source>
</evidence>
<feature type="signal peptide" evidence="1">
    <location>
        <begin position="1"/>
        <end position="18"/>
    </location>
</feature>
<gene>
    <name evidence="3" type="ORF">DES53_101345</name>
</gene>